<dbReference type="InterPro" id="IPR058943">
    <property type="entry name" value="GT-1/4_C"/>
</dbReference>
<sequence>MAGITIKVCTFDETDSIPVQTEERTFYTEEDFREFLSRRGWIGMRELSGFRNVDTLDDLCPCAMYYGVRLMGDWEVPKVY</sequence>
<organism evidence="2 3">
    <name type="scientific">Rhynchospora pubera</name>
    <dbReference type="NCBI Taxonomy" id="906938"/>
    <lineage>
        <taxon>Eukaryota</taxon>
        <taxon>Viridiplantae</taxon>
        <taxon>Streptophyta</taxon>
        <taxon>Embryophyta</taxon>
        <taxon>Tracheophyta</taxon>
        <taxon>Spermatophyta</taxon>
        <taxon>Magnoliopsida</taxon>
        <taxon>Liliopsida</taxon>
        <taxon>Poales</taxon>
        <taxon>Cyperaceae</taxon>
        <taxon>Cyperoideae</taxon>
        <taxon>Rhynchosporeae</taxon>
        <taxon>Rhynchospora</taxon>
    </lineage>
</organism>
<dbReference type="AlphaFoldDB" id="A0AAV8CD66"/>
<keyword evidence="3" id="KW-1185">Reference proteome</keyword>
<dbReference type="Pfam" id="PF26214">
    <property type="entry name" value="Ubiquitin_GT-1"/>
    <property type="match status" value="1"/>
</dbReference>
<evidence type="ECO:0000313" key="3">
    <source>
        <dbReference type="Proteomes" id="UP001140206"/>
    </source>
</evidence>
<protein>
    <submittedName>
        <fullName evidence="2">Trihelix transcription factor GT-1</fullName>
    </submittedName>
</protein>
<accession>A0AAV8CD66</accession>
<proteinExistence type="predicted"/>
<gene>
    <name evidence="2" type="ORF">LUZ62_086243</name>
</gene>
<dbReference type="Proteomes" id="UP001140206">
    <property type="component" value="Chromosome 5"/>
</dbReference>
<comment type="caution">
    <text evidence="2">The sequence shown here is derived from an EMBL/GenBank/DDBJ whole genome shotgun (WGS) entry which is preliminary data.</text>
</comment>
<name>A0AAV8CD66_9POAL</name>
<reference evidence="2" key="1">
    <citation type="submission" date="2022-08" db="EMBL/GenBank/DDBJ databases">
        <authorList>
            <person name="Marques A."/>
        </authorList>
    </citation>
    <scope>NUCLEOTIDE SEQUENCE</scope>
    <source>
        <strain evidence="2">RhyPub2mFocal</strain>
        <tissue evidence="2">Leaves</tissue>
    </source>
</reference>
<feature type="domain" description="GT-1/4-like C-terminal" evidence="1">
    <location>
        <begin position="3"/>
        <end position="66"/>
    </location>
</feature>
<dbReference type="EMBL" id="JAMFTS010000005">
    <property type="protein sequence ID" value="KAJ4751838.1"/>
    <property type="molecule type" value="Genomic_DNA"/>
</dbReference>
<evidence type="ECO:0000313" key="2">
    <source>
        <dbReference type="EMBL" id="KAJ4751838.1"/>
    </source>
</evidence>
<evidence type="ECO:0000259" key="1">
    <source>
        <dbReference type="Pfam" id="PF26214"/>
    </source>
</evidence>